<name>A0AAV4DT93_9GAST</name>
<feature type="compositionally biased region" description="Basic and acidic residues" evidence="1">
    <location>
        <begin position="1"/>
        <end position="10"/>
    </location>
</feature>
<feature type="region of interest" description="Disordered" evidence="1">
    <location>
        <begin position="68"/>
        <end position="97"/>
    </location>
</feature>
<evidence type="ECO:0000313" key="3">
    <source>
        <dbReference type="Proteomes" id="UP000735302"/>
    </source>
</evidence>
<organism evidence="2 3">
    <name type="scientific">Plakobranchus ocellatus</name>
    <dbReference type="NCBI Taxonomy" id="259542"/>
    <lineage>
        <taxon>Eukaryota</taxon>
        <taxon>Metazoa</taxon>
        <taxon>Spiralia</taxon>
        <taxon>Lophotrochozoa</taxon>
        <taxon>Mollusca</taxon>
        <taxon>Gastropoda</taxon>
        <taxon>Heterobranchia</taxon>
        <taxon>Euthyneura</taxon>
        <taxon>Panpulmonata</taxon>
        <taxon>Sacoglossa</taxon>
        <taxon>Placobranchoidea</taxon>
        <taxon>Plakobranchidae</taxon>
        <taxon>Plakobranchus</taxon>
    </lineage>
</organism>
<dbReference type="EMBL" id="BLXT01008339">
    <property type="protein sequence ID" value="GFO47577.1"/>
    <property type="molecule type" value="Genomic_DNA"/>
</dbReference>
<proteinExistence type="predicted"/>
<dbReference type="AlphaFoldDB" id="A0AAV4DT93"/>
<dbReference type="Proteomes" id="UP000735302">
    <property type="component" value="Unassembled WGS sequence"/>
</dbReference>
<gene>
    <name evidence="2" type="ORF">PoB_007408200</name>
</gene>
<evidence type="ECO:0000256" key="1">
    <source>
        <dbReference type="SAM" id="MobiDB-lite"/>
    </source>
</evidence>
<comment type="caution">
    <text evidence="2">The sequence shown here is derived from an EMBL/GenBank/DDBJ whole genome shotgun (WGS) entry which is preliminary data.</text>
</comment>
<keyword evidence="3" id="KW-1185">Reference proteome</keyword>
<sequence>MTSHAGDHHAMVVRKKKKEGLSSGLGTSIGGVGSLFSSTSLLSTPASSTGFGTGPTLGSSTTAALNLAGTNLSGTPQGIKQPFQLQKPPQGAKRGKR</sequence>
<feature type="region of interest" description="Disordered" evidence="1">
    <location>
        <begin position="43"/>
        <end position="62"/>
    </location>
</feature>
<feature type="compositionally biased region" description="Polar residues" evidence="1">
    <location>
        <begin position="68"/>
        <end position="78"/>
    </location>
</feature>
<reference evidence="2 3" key="1">
    <citation type="journal article" date="2021" name="Elife">
        <title>Chloroplast acquisition without the gene transfer in kleptoplastic sea slugs, Plakobranchus ocellatus.</title>
        <authorList>
            <person name="Maeda T."/>
            <person name="Takahashi S."/>
            <person name="Yoshida T."/>
            <person name="Shimamura S."/>
            <person name="Takaki Y."/>
            <person name="Nagai Y."/>
            <person name="Toyoda A."/>
            <person name="Suzuki Y."/>
            <person name="Arimoto A."/>
            <person name="Ishii H."/>
            <person name="Satoh N."/>
            <person name="Nishiyama T."/>
            <person name="Hasebe M."/>
            <person name="Maruyama T."/>
            <person name="Minagawa J."/>
            <person name="Obokata J."/>
            <person name="Shigenobu S."/>
        </authorList>
    </citation>
    <scope>NUCLEOTIDE SEQUENCE [LARGE SCALE GENOMIC DNA]</scope>
</reference>
<protein>
    <submittedName>
        <fullName evidence="2">Uncharacterized protein</fullName>
    </submittedName>
</protein>
<feature type="region of interest" description="Disordered" evidence="1">
    <location>
        <begin position="1"/>
        <end position="24"/>
    </location>
</feature>
<evidence type="ECO:0000313" key="2">
    <source>
        <dbReference type="EMBL" id="GFO47577.1"/>
    </source>
</evidence>
<accession>A0AAV4DT93</accession>